<gene>
    <name evidence="2" type="ORF">N5J06_04495</name>
</gene>
<dbReference type="InterPro" id="IPR001584">
    <property type="entry name" value="Integrase_cat-core"/>
</dbReference>
<dbReference type="PROSITE" id="PS50994">
    <property type="entry name" value="INTEGRASE"/>
    <property type="match status" value="1"/>
</dbReference>
<dbReference type="SUPFAM" id="SSF53098">
    <property type="entry name" value="Ribonuclease H-like"/>
    <property type="match status" value="1"/>
</dbReference>
<name>A0ABT2L4U3_9RALS</name>
<comment type="caution">
    <text evidence="2">The sequence shown here is derived from an EMBL/GenBank/DDBJ whole genome shotgun (WGS) entry which is preliminary data.</text>
</comment>
<accession>A0ABT2L4U3</accession>
<organism evidence="2 3">
    <name type="scientific">Ralstonia mojiangensis</name>
    <dbReference type="NCBI Taxonomy" id="2953895"/>
    <lineage>
        <taxon>Bacteria</taxon>
        <taxon>Pseudomonadati</taxon>
        <taxon>Pseudomonadota</taxon>
        <taxon>Betaproteobacteria</taxon>
        <taxon>Burkholderiales</taxon>
        <taxon>Burkholderiaceae</taxon>
        <taxon>Ralstonia</taxon>
    </lineage>
</organism>
<dbReference type="InterPro" id="IPR036397">
    <property type="entry name" value="RNaseH_sf"/>
</dbReference>
<evidence type="ECO:0000313" key="3">
    <source>
        <dbReference type="Proteomes" id="UP001164420"/>
    </source>
</evidence>
<evidence type="ECO:0000259" key="1">
    <source>
        <dbReference type="PROSITE" id="PS50994"/>
    </source>
</evidence>
<dbReference type="Gene3D" id="3.30.420.10">
    <property type="entry name" value="Ribonuclease H-like superfamily/Ribonuclease H"/>
    <property type="match status" value="1"/>
</dbReference>
<feature type="domain" description="Integrase catalytic" evidence="1">
    <location>
        <begin position="257"/>
        <end position="448"/>
    </location>
</feature>
<reference evidence="2 3" key="1">
    <citation type="journal article" date="2023" name="Front. Microbiol.">
        <title>Ralstonia chuxiongensis sp. nov., Ralstonia mojiangensis sp. nov., and Ralstonia soli sp. nov., isolated from tobacco fields, are three novel species in the family Burkholderiaceae.</title>
        <authorList>
            <person name="Lu C.H."/>
            <person name="Zhang Y.Y."/>
            <person name="Jiang N."/>
            <person name="Chen W."/>
            <person name="Shao X."/>
            <person name="Zhao Z.M."/>
            <person name="Lu W.L."/>
            <person name="Hu X."/>
            <person name="Xi Y.X."/>
            <person name="Zou S.Y."/>
            <person name="Wei Q.J."/>
            <person name="Lin Z.L."/>
            <person name="Gong L."/>
            <person name="Gai X.T."/>
            <person name="Zhang L.Q."/>
            <person name="Li J.Y."/>
            <person name="Jin Y."/>
            <person name="Xia Z.Y."/>
        </authorList>
    </citation>
    <scope>NUCLEOTIDE SEQUENCE [LARGE SCALE GENOMIC DNA]</scope>
    <source>
        <strain evidence="2 3">22TCJT01-1</strain>
    </source>
</reference>
<evidence type="ECO:0000313" key="2">
    <source>
        <dbReference type="EMBL" id="MCT7310191.1"/>
    </source>
</evidence>
<protein>
    <submittedName>
        <fullName evidence="2">Transposase</fullName>
    </submittedName>
</protein>
<dbReference type="InterPro" id="IPR012337">
    <property type="entry name" value="RNaseH-like_sf"/>
</dbReference>
<keyword evidence="3" id="KW-1185">Reference proteome</keyword>
<dbReference type="RefSeq" id="WP_260784705.1">
    <property type="nucleotide sequence ID" value="NZ_JAOCQI010000001.1"/>
</dbReference>
<proteinExistence type="predicted"/>
<sequence>MSIYTLDTDLVVQSGDAQWQVQRVLDDQYVQLENLSSGRIRRERIGKLASDIASQKLTVVRDSGPVPLGEKRAPKQMVVCTATLAPHHKKKYELTSEYVRQMRKRGITKGQRGKISAAIPSVAQQLKDEDPPATPTVMRWMREYLKSGGNPVILVSRHANRCTSRRTSRAIIEVVRKTLARFYFVRDGCTLREAHDKVLRKLKEAATDKASSEAPMSVSLSTVQRIARETTPFDRDRARLGVATARAKWRFAKPGVYATRPVERVEMDHTILDLVAIHDQFGIPLGRPVITLLVCSYSGYILGFFISFEGETVGRVVQSIKVAVQPKDVITAGQGLSNPWYAMGLWETLVLDNSLSFHSPHLRHVASDLCIDIEYCPVRMPWFKPVVERHLGELTRQLPAKGRPKKPGAGPDPIDPYKTACITFSDLCFGVLQWVVDVHPFEINERKMARPIDLFQEGLSSCPAPTFMDDTSSLDVLAGLSTTVTVDHGGFVNQWLQYASDDLGTMRREVGAKFKAAVKYNPYNLGSVYVQHPRTGLWVAVGARDKEYAEGLTLTQHRLIRRAAGEKLTLANASTVLRNARLTLQDHWAEAIRGGQRIKRGARELGLLQGLSSVTASPSEQGFLDSPTLPMVTDMDDVQARNVEIPTFEVFTGDAS</sequence>
<dbReference type="Proteomes" id="UP001164420">
    <property type="component" value="Unassembled WGS sequence"/>
</dbReference>
<dbReference type="EMBL" id="JAOCQI010000001">
    <property type="protein sequence ID" value="MCT7310191.1"/>
    <property type="molecule type" value="Genomic_DNA"/>
</dbReference>